<keyword evidence="4" id="KW-1185">Reference proteome</keyword>
<dbReference type="InterPro" id="IPR001633">
    <property type="entry name" value="EAL_dom"/>
</dbReference>
<dbReference type="SUPFAM" id="SSF141868">
    <property type="entry name" value="EAL domain-like"/>
    <property type="match status" value="1"/>
</dbReference>
<sequence>MEDVTASEAYIGRQAVLNRNQQLIGYELFFRASSHSRTAEQHAQLDADTQVLLNTLNHMGTQWLVGNRLAFMNVGEAMLASDFLELLPARRVVLDIPSTLVPTGELVSRIRHLRALGFSISLDDFSFDAPSASLLELASYVKLDVQCNDATTLRTLNARLRHYPVLRIAERVEEHEHFHRCRELDLDGMQGFYFARPETLSAKVIDPSFSNALTLLNLLRQDAPVGEVEEVLKHDVALSYQLLHFVNSAAAGLNTSIGSFSHALTVLGYQKLYRWLILLLISRKPGRDSSTALEKTALTRGRLMELAGREAGLNGESLDNLFIVGLFSLLDAVFDMPMEAVLQHLHLPDNITAALIDGTGPCAAFLRLALACETCQLDGVERLCEEVGIGPAALNQAHVEALAWAEQLRV</sequence>
<dbReference type="PANTHER" id="PTHR33525">
    <property type="match status" value="1"/>
</dbReference>
<dbReference type="SUPFAM" id="SSF109604">
    <property type="entry name" value="HD-domain/PDEase-like"/>
    <property type="match status" value="1"/>
</dbReference>
<dbReference type="Gene3D" id="1.10.3210.10">
    <property type="entry name" value="Hypothetical protein af1432"/>
    <property type="match status" value="1"/>
</dbReference>
<dbReference type="EMBL" id="JAUEDK010000018">
    <property type="protein sequence ID" value="MDN0075507.1"/>
    <property type="molecule type" value="Genomic_DNA"/>
</dbReference>
<dbReference type="InterPro" id="IPR014408">
    <property type="entry name" value="dGMP_Pdiesterase_EAL/HD-GYP"/>
</dbReference>
<comment type="caution">
    <text evidence="3">The sequence shown here is derived from an EMBL/GenBank/DDBJ whole genome shotgun (WGS) entry which is preliminary data.</text>
</comment>
<dbReference type="InterPro" id="IPR052340">
    <property type="entry name" value="RNase_Y/CdgJ"/>
</dbReference>
<dbReference type="PANTHER" id="PTHR33525:SF4">
    <property type="entry name" value="CYCLIC DI-GMP PHOSPHODIESTERASE CDGJ"/>
    <property type="match status" value="1"/>
</dbReference>
<evidence type="ECO:0000259" key="2">
    <source>
        <dbReference type="PROSITE" id="PS51833"/>
    </source>
</evidence>
<evidence type="ECO:0000313" key="4">
    <source>
        <dbReference type="Proteomes" id="UP001168540"/>
    </source>
</evidence>
<accession>A0ABT7XNY9</accession>
<dbReference type="SMART" id="SM00052">
    <property type="entry name" value="EAL"/>
    <property type="match status" value="1"/>
</dbReference>
<dbReference type="RefSeq" id="WP_289830127.1">
    <property type="nucleotide sequence ID" value="NZ_JAUEDK010000018.1"/>
</dbReference>
<dbReference type="Pfam" id="PF00563">
    <property type="entry name" value="EAL"/>
    <property type="match status" value="1"/>
</dbReference>
<dbReference type="InterPro" id="IPR013976">
    <property type="entry name" value="HDOD"/>
</dbReference>
<name>A0ABT7XNY9_9NEIS</name>
<dbReference type="Proteomes" id="UP001168540">
    <property type="component" value="Unassembled WGS sequence"/>
</dbReference>
<dbReference type="PIRSF" id="PIRSF003180">
    <property type="entry name" value="DiGMPpdiest_YuxH"/>
    <property type="match status" value="1"/>
</dbReference>
<feature type="domain" description="HDOD" evidence="2">
    <location>
        <begin position="205"/>
        <end position="393"/>
    </location>
</feature>
<dbReference type="Pfam" id="PF08668">
    <property type="entry name" value="HDOD"/>
    <property type="match status" value="1"/>
</dbReference>
<protein>
    <submittedName>
        <fullName evidence="3">EAL domain-containing protein</fullName>
    </submittedName>
</protein>
<gene>
    <name evidence="3" type="ORF">QU481_11450</name>
</gene>
<organism evidence="3 4">
    <name type="scientific">Crenobacter oryzisoli</name>
    <dbReference type="NCBI Taxonomy" id="3056844"/>
    <lineage>
        <taxon>Bacteria</taxon>
        <taxon>Pseudomonadati</taxon>
        <taxon>Pseudomonadota</taxon>
        <taxon>Betaproteobacteria</taxon>
        <taxon>Neisseriales</taxon>
        <taxon>Neisseriaceae</taxon>
        <taxon>Crenobacter</taxon>
    </lineage>
</organism>
<evidence type="ECO:0000313" key="3">
    <source>
        <dbReference type="EMBL" id="MDN0075507.1"/>
    </source>
</evidence>
<evidence type="ECO:0000259" key="1">
    <source>
        <dbReference type="PROSITE" id="PS50883"/>
    </source>
</evidence>
<dbReference type="PROSITE" id="PS50883">
    <property type="entry name" value="EAL"/>
    <property type="match status" value="1"/>
</dbReference>
<dbReference type="InterPro" id="IPR035919">
    <property type="entry name" value="EAL_sf"/>
</dbReference>
<proteinExistence type="predicted"/>
<feature type="domain" description="EAL" evidence="1">
    <location>
        <begin position="1"/>
        <end position="211"/>
    </location>
</feature>
<reference evidence="3" key="1">
    <citation type="submission" date="2023-06" db="EMBL/GenBank/DDBJ databases">
        <authorList>
            <person name="Zhang S."/>
        </authorList>
    </citation>
    <scope>NUCLEOTIDE SEQUENCE</scope>
    <source>
        <strain evidence="3">SG2303</strain>
    </source>
</reference>
<dbReference type="PROSITE" id="PS51833">
    <property type="entry name" value="HDOD"/>
    <property type="match status" value="1"/>
</dbReference>
<dbReference type="Gene3D" id="3.20.20.450">
    <property type="entry name" value="EAL domain"/>
    <property type="match status" value="1"/>
</dbReference>